<dbReference type="InterPro" id="IPR001005">
    <property type="entry name" value="SANT/Myb"/>
</dbReference>
<dbReference type="PANTHER" id="PTHR45614:SF265">
    <property type="entry name" value="MYB-LIKE DOMAIN-CONTAINING PROTEIN-RELATED"/>
    <property type="match status" value="1"/>
</dbReference>
<feature type="domain" description="HTH myb-type" evidence="3">
    <location>
        <begin position="116"/>
        <end position="166"/>
    </location>
</feature>
<dbReference type="PANTHER" id="PTHR45614">
    <property type="entry name" value="MYB PROTEIN-RELATED"/>
    <property type="match status" value="1"/>
</dbReference>
<protein>
    <submittedName>
        <fullName evidence="4">DNA-binding protein</fullName>
    </submittedName>
</protein>
<dbReference type="GO" id="GO:0000978">
    <property type="term" value="F:RNA polymerase II cis-regulatory region sequence-specific DNA binding"/>
    <property type="evidence" value="ECO:0007669"/>
    <property type="project" value="TreeGrafter"/>
</dbReference>
<dbReference type="CDD" id="cd00167">
    <property type="entry name" value="SANT"/>
    <property type="match status" value="3"/>
</dbReference>
<dbReference type="PROSITE" id="PS50090">
    <property type="entry name" value="MYB_LIKE"/>
    <property type="match status" value="3"/>
</dbReference>
<feature type="domain" description="HTH myb-type" evidence="3">
    <location>
        <begin position="5"/>
        <end position="56"/>
    </location>
</feature>
<gene>
    <name evidence="4" type="ORF">TCE0_017f04534</name>
</gene>
<organism evidence="4 5">
    <name type="scientific">Talaromyces pinophilus</name>
    <name type="common">Penicillium pinophilum</name>
    <dbReference type="NCBI Taxonomy" id="128442"/>
    <lineage>
        <taxon>Eukaryota</taxon>
        <taxon>Fungi</taxon>
        <taxon>Dikarya</taxon>
        <taxon>Ascomycota</taxon>
        <taxon>Pezizomycotina</taxon>
        <taxon>Eurotiomycetes</taxon>
        <taxon>Eurotiomycetidae</taxon>
        <taxon>Eurotiales</taxon>
        <taxon>Trichocomaceae</taxon>
        <taxon>Talaromyces</taxon>
        <taxon>Talaromyces sect. Talaromyces</taxon>
    </lineage>
</organism>
<dbReference type="AlphaFoldDB" id="A0A6V8H8Q3"/>
<dbReference type="Gene3D" id="1.10.10.60">
    <property type="entry name" value="Homeodomain-like"/>
    <property type="match status" value="3"/>
</dbReference>
<dbReference type="SMART" id="SM00717">
    <property type="entry name" value="SANT"/>
    <property type="match status" value="3"/>
</dbReference>
<evidence type="ECO:0000313" key="4">
    <source>
        <dbReference type="EMBL" id="GAM35871.1"/>
    </source>
</evidence>
<dbReference type="GO" id="GO:0005634">
    <property type="term" value="C:nucleus"/>
    <property type="evidence" value="ECO:0007669"/>
    <property type="project" value="TreeGrafter"/>
</dbReference>
<dbReference type="SUPFAM" id="SSF46689">
    <property type="entry name" value="Homeodomain-like"/>
    <property type="match status" value="2"/>
</dbReference>
<reference evidence="5" key="1">
    <citation type="journal article" date="2015" name="Genome Announc.">
        <title>Draft genome sequence of Talaromyces cellulolyticus strain Y-94, a source of lignocellulosic biomass-degrading enzymes.</title>
        <authorList>
            <person name="Fujii T."/>
            <person name="Koike H."/>
            <person name="Sawayama S."/>
            <person name="Yano S."/>
            <person name="Inoue H."/>
        </authorList>
    </citation>
    <scope>NUCLEOTIDE SEQUENCE [LARGE SCALE GENOMIC DNA]</scope>
    <source>
        <strain evidence="5">Y-94</strain>
    </source>
</reference>
<feature type="region of interest" description="Disordered" evidence="1">
    <location>
        <begin position="187"/>
        <end position="230"/>
    </location>
</feature>
<proteinExistence type="predicted"/>
<dbReference type="EMBL" id="DF933813">
    <property type="protein sequence ID" value="GAM35871.1"/>
    <property type="molecule type" value="Genomic_DNA"/>
</dbReference>
<feature type="domain" description="HTH myb-type" evidence="3">
    <location>
        <begin position="62"/>
        <end position="114"/>
    </location>
</feature>
<dbReference type="GO" id="GO:0045944">
    <property type="term" value="P:positive regulation of transcription by RNA polymerase II"/>
    <property type="evidence" value="ECO:0007669"/>
    <property type="project" value="TreeGrafter"/>
</dbReference>
<dbReference type="InterPro" id="IPR009057">
    <property type="entry name" value="Homeodomain-like_sf"/>
</dbReference>
<dbReference type="InterPro" id="IPR017930">
    <property type="entry name" value="Myb_dom"/>
</dbReference>
<evidence type="ECO:0000256" key="1">
    <source>
        <dbReference type="SAM" id="MobiDB-lite"/>
    </source>
</evidence>
<evidence type="ECO:0000259" key="3">
    <source>
        <dbReference type="PROSITE" id="PS51294"/>
    </source>
</evidence>
<dbReference type="Pfam" id="PF00249">
    <property type="entry name" value="Myb_DNA-binding"/>
    <property type="match status" value="1"/>
</dbReference>
<dbReference type="GO" id="GO:0000981">
    <property type="term" value="F:DNA-binding transcription factor activity, RNA polymerase II-specific"/>
    <property type="evidence" value="ECO:0007669"/>
    <property type="project" value="TreeGrafter"/>
</dbReference>
<keyword evidence="4" id="KW-0238">DNA-binding</keyword>
<feature type="region of interest" description="Disordered" evidence="1">
    <location>
        <begin position="310"/>
        <end position="330"/>
    </location>
</feature>
<feature type="domain" description="Myb-like" evidence="2">
    <location>
        <begin position="5"/>
        <end position="60"/>
    </location>
</feature>
<accession>A0A6V8H8Q3</accession>
<feature type="domain" description="Myb-like" evidence="2">
    <location>
        <begin position="111"/>
        <end position="162"/>
    </location>
</feature>
<comment type="caution">
    <text evidence="4">The sequence shown here is derived from an EMBL/GenBank/DDBJ whole genome shotgun (WGS) entry which is preliminary data.</text>
</comment>
<dbReference type="InterPro" id="IPR050560">
    <property type="entry name" value="MYB_TF"/>
</dbReference>
<feature type="domain" description="Myb-like" evidence="2">
    <location>
        <begin position="62"/>
        <end position="110"/>
    </location>
</feature>
<dbReference type="Pfam" id="PF13921">
    <property type="entry name" value="Myb_DNA-bind_6"/>
    <property type="match status" value="1"/>
</dbReference>
<sequence>MSGGQPARIRRWWNEEEDRILREAVAAQAKGDSFNDWNAIALKLPGRSNKDCRKRWAKICTNVKKGAWDVEEDKRLWAAVKRHGLCWTEVAQEVQTRHADQCAKRWQHSLNPSVLHTKWEAEDDQKLLRAVEEFGRSWTRISEKRFPTRSPTDIKNRHALLLRRHQAEWRKTCELELNMGIEDAMETDECSDEMASNANESDGEDEEEKSPGNERISDMSPVTPDPSRKDQINEHINNWIIPDQSWIQFPKENNHPIDQENDLAAQNISLAWDDLNLTNFATAPIVPATTATMLHTDPLMDIESFTSFLPGPSKTEPKGDELPSTLPSSPSGSKITLVIYNLKPPTLGVILDTLYRDGAVYKLDVQR</sequence>
<dbReference type="GO" id="GO:0000278">
    <property type="term" value="P:mitotic cell cycle"/>
    <property type="evidence" value="ECO:0007669"/>
    <property type="project" value="TreeGrafter"/>
</dbReference>
<dbReference type="Proteomes" id="UP000053095">
    <property type="component" value="Unassembled WGS sequence"/>
</dbReference>
<keyword evidence="5" id="KW-1185">Reference proteome</keyword>
<dbReference type="PROSITE" id="PS51294">
    <property type="entry name" value="HTH_MYB"/>
    <property type="match status" value="3"/>
</dbReference>
<evidence type="ECO:0000313" key="5">
    <source>
        <dbReference type="Proteomes" id="UP000053095"/>
    </source>
</evidence>
<evidence type="ECO:0000259" key="2">
    <source>
        <dbReference type="PROSITE" id="PS50090"/>
    </source>
</evidence>
<name>A0A6V8H8Q3_TALPI</name>